<accession>A0A0R2DC88</accession>
<gene>
    <name evidence="4" type="ORF">FC24_GL001323</name>
</gene>
<sequence>MMAQKKMILDLDTGIDDSLAIAYALASPEVDLIGITSTYGNVVTSQAGQNSLKILELLGRTDIPVYLGFSHSSTTDHFDVMPVSQEIHGKNGIGEVELPTAKRQVEQQSAVDFMIAAARKYGDDLIIVPTGPMTNLAAALKQAPELTALVGNVTFMGGALTVPGNVTEVGEANINQDPAAANQVLRSSFNLTMVGLDVTLRTLLTKKETKLWRALGTKASVAFADIVDYYIGAYATTNSHLPGCALHDPLAVGVALDPSLVQTIGLNMKVETKAPFAARTVGDETRLNEATTNVQVAVNVDAPAYLQRFMRRLTALFAQN</sequence>
<dbReference type="EMBL" id="AYYI01000034">
    <property type="protein sequence ID" value="KRM98438.1"/>
    <property type="molecule type" value="Genomic_DNA"/>
</dbReference>
<dbReference type="PANTHER" id="PTHR12304">
    <property type="entry name" value="INOSINE-URIDINE PREFERRING NUCLEOSIDE HYDROLASE"/>
    <property type="match status" value="1"/>
</dbReference>
<dbReference type="Proteomes" id="UP000051638">
    <property type="component" value="Unassembled WGS sequence"/>
</dbReference>
<evidence type="ECO:0000313" key="4">
    <source>
        <dbReference type="EMBL" id="KRM98438.1"/>
    </source>
</evidence>
<evidence type="ECO:0000313" key="5">
    <source>
        <dbReference type="Proteomes" id="UP000051638"/>
    </source>
</evidence>
<dbReference type="GO" id="GO:0006152">
    <property type="term" value="P:purine nucleoside catabolic process"/>
    <property type="evidence" value="ECO:0007669"/>
    <property type="project" value="TreeGrafter"/>
</dbReference>
<keyword evidence="5" id="KW-1185">Reference proteome</keyword>
<feature type="domain" description="Inosine/uridine-preferring nucleoside hydrolase" evidence="3">
    <location>
        <begin position="7"/>
        <end position="306"/>
    </location>
</feature>
<organism evidence="4 5">
    <name type="scientific">Loigolactobacillus rennini DSM 20253</name>
    <dbReference type="NCBI Taxonomy" id="1423796"/>
    <lineage>
        <taxon>Bacteria</taxon>
        <taxon>Bacillati</taxon>
        <taxon>Bacillota</taxon>
        <taxon>Bacilli</taxon>
        <taxon>Lactobacillales</taxon>
        <taxon>Lactobacillaceae</taxon>
        <taxon>Loigolactobacillus</taxon>
    </lineage>
</organism>
<dbReference type="InterPro" id="IPR036452">
    <property type="entry name" value="Ribo_hydro-like"/>
</dbReference>
<dbReference type="SUPFAM" id="SSF53590">
    <property type="entry name" value="Nucleoside hydrolase"/>
    <property type="match status" value="1"/>
</dbReference>
<dbReference type="InterPro" id="IPR001910">
    <property type="entry name" value="Inosine/uridine_hydrolase_dom"/>
</dbReference>
<dbReference type="Pfam" id="PF01156">
    <property type="entry name" value="IU_nuc_hydro"/>
    <property type="match status" value="1"/>
</dbReference>
<dbReference type="PATRIC" id="fig|1423796.3.peg.1349"/>
<dbReference type="InterPro" id="IPR023186">
    <property type="entry name" value="IUNH"/>
</dbReference>
<dbReference type="CDD" id="cd02650">
    <property type="entry name" value="nuc_hydro_CaPnhB"/>
    <property type="match status" value="1"/>
</dbReference>
<keyword evidence="2" id="KW-0326">Glycosidase</keyword>
<dbReference type="Gene3D" id="3.90.245.10">
    <property type="entry name" value="Ribonucleoside hydrolase-like"/>
    <property type="match status" value="1"/>
</dbReference>
<dbReference type="STRING" id="1423796.FC24_GL001323"/>
<evidence type="ECO:0000259" key="3">
    <source>
        <dbReference type="Pfam" id="PF01156"/>
    </source>
</evidence>
<reference evidence="4 5" key="1">
    <citation type="journal article" date="2015" name="Genome Announc.">
        <title>Expanding the biotechnology potential of lactobacilli through comparative genomics of 213 strains and associated genera.</title>
        <authorList>
            <person name="Sun Z."/>
            <person name="Harris H.M."/>
            <person name="McCann A."/>
            <person name="Guo C."/>
            <person name="Argimon S."/>
            <person name="Zhang W."/>
            <person name="Yang X."/>
            <person name="Jeffery I.B."/>
            <person name="Cooney J.C."/>
            <person name="Kagawa T.F."/>
            <person name="Liu W."/>
            <person name="Song Y."/>
            <person name="Salvetti E."/>
            <person name="Wrobel A."/>
            <person name="Rasinkangas P."/>
            <person name="Parkhill J."/>
            <person name="Rea M.C."/>
            <person name="O'Sullivan O."/>
            <person name="Ritari J."/>
            <person name="Douillard F.P."/>
            <person name="Paul Ross R."/>
            <person name="Yang R."/>
            <person name="Briner A.E."/>
            <person name="Felis G.E."/>
            <person name="de Vos W.M."/>
            <person name="Barrangou R."/>
            <person name="Klaenhammer T.R."/>
            <person name="Caufield P.W."/>
            <person name="Cui Y."/>
            <person name="Zhang H."/>
            <person name="O'Toole P.W."/>
        </authorList>
    </citation>
    <scope>NUCLEOTIDE SEQUENCE [LARGE SCALE GENOMIC DNA]</scope>
    <source>
        <strain evidence="4 5">DSM 20253</strain>
    </source>
</reference>
<keyword evidence="1" id="KW-0378">Hydrolase</keyword>
<evidence type="ECO:0000256" key="2">
    <source>
        <dbReference type="ARBA" id="ARBA00023295"/>
    </source>
</evidence>
<dbReference type="GO" id="GO:0008477">
    <property type="term" value="F:purine nucleosidase activity"/>
    <property type="evidence" value="ECO:0007669"/>
    <property type="project" value="TreeGrafter"/>
</dbReference>
<evidence type="ECO:0000256" key="1">
    <source>
        <dbReference type="ARBA" id="ARBA00022801"/>
    </source>
</evidence>
<dbReference type="AlphaFoldDB" id="A0A0R2DC88"/>
<comment type="caution">
    <text evidence="4">The sequence shown here is derived from an EMBL/GenBank/DDBJ whole genome shotgun (WGS) entry which is preliminary data.</text>
</comment>
<name>A0A0R2DC88_9LACO</name>
<dbReference type="PANTHER" id="PTHR12304:SF4">
    <property type="entry name" value="URIDINE NUCLEOSIDASE"/>
    <property type="match status" value="1"/>
</dbReference>
<proteinExistence type="predicted"/>
<protein>
    <submittedName>
        <fullName evidence="4">Purine nucleosidase</fullName>
    </submittedName>
</protein>
<dbReference type="GO" id="GO:0005829">
    <property type="term" value="C:cytosol"/>
    <property type="evidence" value="ECO:0007669"/>
    <property type="project" value="TreeGrafter"/>
</dbReference>